<feature type="domain" description="Fibronectin type-III" evidence="2">
    <location>
        <begin position="105"/>
        <end position="192"/>
    </location>
</feature>
<accession>A0A382PQE1</accession>
<dbReference type="PANTHER" id="PTHR22801:SF63">
    <property type="entry name" value="C-TYPE LECTIN DOMAIN-CONTAINING PROTEIN"/>
    <property type="match status" value="1"/>
</dbReference>
<dbReference type="AlphaFoldDB" id="A0A382PQE1"/>
<dbReference type="SMART" id="SM00060">
    <property type="entry name" value="FN3"/>
    <property type="match status" value="2"/>
</dbReference>
<dbReference type="CDD" id="cd00063">
    <property type="entry name" value="FN3"/>
    <property type="match status" value="2"/>
</dbReference>
<dbReference type="PROSITE" id="PS50853">
    <property type="entry name" value="FN3"/>
    <property type="match status" value="2"/>
</dbReference>
<dbReference type="Gene3D" id="2.60.40.10">
    <property type="entry name" value="Immunoglobulins"/>
    <property type="match status" value="2"/>
</dbReference>
<dbReference type="Gene3D" id="3.10.100.10">
    <property type="entry name" value="Mannose-Binding Protein A, subunit A"/>
    <property type="match status" value="1"/>
</dbReference>
<dbReference type="CDD" id="cd00037">
    <property type="entry name" value="CLECT"/>
    <property type="match status" value="1"/>
</dbReference>
<name>A0A382PQE1_9ZZZZ</name>
<feature type="domain" description="C-type lectin" evidence="1">
    <location>
        <begin position="199"/>
        <end position="330"/>
    </location>
</feature>
<dbReference type="PROSITE" id="PS50041">
    <property type="entry name" value="C_TYPE_LECTIN_2"/>
    <property type="match status" value="1"/>
</dbReference>
<evidence type="ECO:0000259" key="2">
    <source>
        <dbReference type="PROSITE" id="PS50853"/>
    </source>
</evidence>
<feature type="domain" description="Fibronectin type-III" evidence="2">
    <location>
        <begin position="13"/>
        <end position="104"/>
    </location>
</feature>
<organism evidence="3">
    <name type="scientific">marine metagenome</name>
    <dbReference type="NCBI Taxonomy" id="408172"/>
    <lineage>
        <taxon>unclassified sequences</taxon>
        <taxon>metagenomes</taxon>
        <taxon>ecological metagenomes</taxon>
    </lineage>
</organism>
<dbReference type="InterPro" id="IPR036116">
    <property type="entry name" value="FN3_sf"/>
</dbReference>
<reference evidence="3" key="1">
    <citation type="submission" date="2018-05" db="EMBL/GenBank/DDBJ databases">
        <authorList>
            <person name="Lanie J.A."/>
            <person name="Ng W.-L."/>
            <person name="Kazmierczak K.M."/>
            <person name="Andrzejewski T.M."/>
            <person name="Davidsen T.M."/>
            <person name="Wayne K.J."/>
            <person name="Tettelin H."/>
            <person name="Glass J.I."/>
            <person name="Rusch D."/>
            <person name="Podicherti R."/>
            <person name="Tsui H.-C.T."/>
            <person name="Winkler M.E."/>
        </authorList>
    </citation>
    <scope>NUCLEOTIDE SEQUENCE</scope>
</reference>
<dbReference type="InterPro" id="IPR001304">
    <property type="entry name" value="C-type_lectin-like"/>
</dbReference>
<dbReference type="EMBL" id="UINC01108954">
    <property type="protein sequence ID" value="SVC75446.1"/>
    <property type="molecule type" value="Genomic_DNA"/>
</dbReference>
<evidence type="ECO:0008006" key="4">
    <source>
        <dbReference type="Google" id="ProtNLM"/>
    </source>
</evidence>
<protein>
    <recommendedName>
        <fullName evidence="4">C-type lectin domain-containing protein</fullName>
    </recommendedName>
</protein>
<sequence>SSNSVTVATTYNLPAPNNFSASGTSNTVTLSWNSVSGALSYTLYWDNVSGIDSSDNRITPISTDNYTHSGLDNGTTYYYKVAAVDSTGTMGTLSSEVNASTPLPAPDNLSASGANNTITLTWNSVSGATSYTLYWDNVSGIDNSDTPITSITNDYTHSNMDNGSIYYYKVAAVNSSGTGTLSSVASALLSSYVKDSASLSGHTFAITSAAMNWNNAKVQATALGGYLTTVNSKAENDWLTTRFRIQHGTLWIGANDIATNNTWVWDNGTTDNDNGLTDDLSNNAKWADNITRKWYTGEPNHSGASCGYIWKTSGRWDDTNCNNNKYAIIEFD</sequence>
<evidence type="ECO:0000259" key="1">
    <source>
        <dbReference type="PROSITE" id="PS50041"/>
    </source>
</evidence>
<dbReference type="Pfam" id="PF00041">
    <property type="entry name" value="fn3"/>
    <property type="match status" value="2"/>
</dbReference>
<dbReference type="Pfam" id="PF00059">
    <property type="entry name" value="Lectin_C"/>
    <property type="match status" value="1"/>
</dbReference>
<gene>
    <name evidence="3" type="ORF">METZ01_LOCUS328300</name>
</gene>
<dbReference type="SMART" id="SM00034">
    <property type="entry name" value="CLECT"/>
    <property type="match status" value="1"/>
</dbReference>
<dbReference type="SUPFAM" id="SSF56436">
    <property type="entry name" value="C-type lectin-like"/>
    <property type="match status" value="1"/>
</dbReference>
<dbReference type="InterPro" id="IPR016186">
    <property type="entry name" value="C-type_lectin-like/link_sf"/>
</dbReference>
<proteinExistence type="predicted"/>
<evidence type="ECO:0000313" key="3">
    <source>
        <dbReference type="EMBL" id="SVC75446.1"/>
    </source>
</evidence>
<dbReference type="InterPro" id="IPR013783">
    <property type="entry name" value="Ig-like_fold"/>
</dbReference>
<dbReference type="InterPro" id="IPR003961">
    <property type="entry name" value="FN3_dom"/>
</dbReference>
<dbReference type="InterPro" id="IPR050801">
    <property type="entry name" value="Ca-Dep_Lectins_ImmuneDev"/>
</dbReference>
<dbReference type="InterPro" id="IPR016187">
    <property type="entry name" value="CTDL_fold"/>
</dbReference>
<dbReference type="PANTHER" id="PTHR22801">
    <property type="entry name" value="LITHOSTATHINE"/>
    <property type="match status" value="1"/>
</dbReference>
<dbReference type="SUPFAM" id="SSF49265">
    <property type="entry name" value="Fibronectin type III"/>
    <property type="match status" value="1"/>
</dbReference>
<feature type="non-terminal residue" evidence="3">
    <location>
        <position position="1"/>
    </location>
</feature>